<evidence type="ECO:0000313" key="2">
    <source>
        <dbReference type="EMBL" id="JAI08459.1"/>
    </source>
</evidence>
<organism evidence="2">
    <name type="scientific">Anguilla anguilla</name>
    <name type="common">European freshwater eel</name>
    <name type="synonym">Muraena anguilla</name>
    <dbReference type="NCBI Taxonomy" id="7936"/>
    <lineage>
        <taxon>Eukaryota</taxon>
        <taxon>Metazoa</taxon>
        <taxon>Chordata</taxon>
        <taxon>Craniata</taxon>
        <taxon>Vertebrata</taxon>
        <taxon>Euteleostomi</taxon>
        <taxon>Actinopterygii</taxon>
        <taxon>Neopterygii</taxon>
        <taxon>Teleostei</taxon>
        <taxon>Anguilliformes</taxon>
        <taxon>Anguillidae</taxon>
        <taxon>Anguilla</taxon>
    </lineage>
</organism>
<name>A0A0E9Y2Q1_ANGAN</name>
<feature type="compositionally biased region" description="Basic and acidic residues" evidence="1">
    <location>
        <begin position="1"/>
        <end position="11"/>
    </location>
</feature>
<proteinExistence type="predicted"/>
<protein>
    <submittedName>
        <fullName evidence="2">Uncharacterized protein</fullName>
    </submittedName>
</protein>
<reference evidence="2" key="1">
    <citation type="submission" date="2014-11" db="EMBL/GenBank/DDBJ databases">
        <authorList>
            <person name="Amaro Gonzalez C."/>
        </authorList>
    </citation>
    <scope>NUCLEOTIDE SEQUENCE</scope>
</reference>
<feature type="region of interest" description="Disordered" evidence="1">
    <location>
        <begin position="1"/>
        <end position="29"/>
    </location>
</feature>
<dbReference type="EMBL" id="GBXM01000119">
    <property type="protein sequence ID" value="JAI08459.1"/>
    <property type="molecule type" value="Transcribed_RNA"/>
</dbReference>
<evidence type="ECO:0000256" key="1">
    <source>
        <dbReference type="SAM" id="MobiDB-lite"/>
    </source>
</evidence>
<feature type="compositionally biased region" description="Polar residues" evidence="1">
    <location>
        <begin position="12"/>
        <end position="22"/>
    </location>
</feature>
<sequence>MNNQATEREGNTRQNATNNWIIENKKTIN</sequence>
<dbReference type="AlphaFoldDB" id="A0A0E9Y2Q1"/>
<reference evidence="2" key="2">
    <citation type="journal article" date="2015" name="Fish Shellfish Immunol.">
        <title>Early steps in the European eel (Anguilla anguilla)-Vibrio vulnificus interaction in the gills: Role of the RtxA13 toxin.</title>
        <authorList>
            <person name="Callol A."/>
            <person name="Pajuelo D."/>
            <person name="Ebbesson L."/>
            <person name="Teles M."/>
            <person name="MacKenzie S."/>
            <person name="Amaro C."/>
        </authorList>
    </citation>
    <scope>NUCLEOTIDE SEQUENCE</scope>
</reference>
<accession>A0A0E9Y2Q1</accession>